<dbReference type="Proteomes" id="UP000708208">
    <property type="component" value="Unassembled WGS sequence"/>
</dbReference>
<reference evidence="2" key="1">
    <citation type="submission" date="2021-06" db="EMBL/GenBank/DDBJ databases">
        <authorList>
            <person name="Hodson N. C."/>
            <person name="Mongue J. A."/>
            <person name="Jaron S. K."/>
        </authorList>
    </citation>
    <scope>NUCLEOTIDE SEQUENCE</scope>
</reference>
<feature type="signal peptide" evidence="1">
    <location>
        <begin position="1"/>
        <end position="18"/>
    </location>
</feature>
<organism evidence="2 3">
    <name type="scientific">Allacma fusca</name>
    <dbReference type="NCBI Taxonomy" id="39272"/>
    <lineage>
        <taxon>Eukaryota</taxon>
        <taxon>Metazoa</taxon>
        <taxon>Ecdysozoa</taxon>
        <taxon>Arthropoda</taxon>
        <taxon>Hexapoda</taxon>
        <taxon>Collembola</taxon>
        <taxon>Symphypleona</taxon>
        <taxon>Sminthuridae</taxon>
        <taxon>Allacma</taxon>
    </lineage>
</organism>
<proteinExistence type="predicted"/>
<evidence type="ECO:0000313" key="2">
    <source>
        <dbReference type="EMBL" id="CAG7830802.1"/>
    </source>
</evidence>
<accession>A0A8J2PWB2</accession>
<keyword evidence="3" id="KW-1185">Reference proteome</keyword>
<dbReference type="EMBL" id="CAJVCH010557659">
    <property type="protein sequence ID" value="CAG7830802.1"/>
    <property type="molecule type" value="Genomic_DNA"/>
</dbReference>
<sequence>MQFTGLIVLALVFVYAQSAATDYGEKSEPIKEIVPNLPEDLDTAQTFYLGYRRALYTRHGFHYHKAVRGGPFIGFGYPIGYQGVFLG</sequence>
<dbReference type="AlphaFoldDB" id="A0A8J2PWB2"/>
<gene>
    <name evidence="2" type="ORF">AFUS01_LOCUS40581</name>
</gene>
<feature type="chain" id="PRO_5035269426" evidence="1">
    <location>
        <begin position="19"/>
        <end position="87"/>
    </location>
</feature>
<comment type="caution">
    <text evidence="2">The sequence shown here is derived from an EMBL/GenBank/DDBJ whole genome shotgun (WGS) entry which is preliminary data.</text>
</comment>
<protein>
    <submittedName>
        <fullName evidence="2">Uncharacterized protein</fullName>
    </submittedName>
</protein>
<evidence type="ECO:0000313" key="3">
    <source>
        <dbReference type="Proteomes" id="UP000708208"/>
    </source>
</evidence>
<keyword evidence="1" id="KW-0732">Signal</keyword>
<evidence type="ECO:0000256" key="1">
    <source>
        <dbReference type="SAM" id="SignalP"/>
    </source>
</evidence>
<name>A0A8J2PWB2_9HEXA</name>